<evidence type="ECO:0000313" key="3">
    <source>
        <dbReference type="EMBL" id="OXU31076.1"/>
    </source>
</evidence>
<keyword evidence="2" id="KW-0732">Signal</keyword>
<feature type="chain" id="PRO_5012082232" evidence="2">
    <location>
        <begin position="24"/>
        <end position="154"/>
    </location>
</feature>
<dbReference type="Proteomes" id="UP000215335">
    <property type="component" value="Unassembled WGS sequence"/>
</dbReference>
<accession>A0A232FK07</accession>
<feature type="coiled-coil region" evidence="1">
    <location>
        <begin position="76"/>
        <end position="132"/>
    </location>
</feature>
<sequence length="154" mass="17845">MFSRVLIFVLLGCALAFVQSSSAAEVQSKLRVRREPHGEKVAAWWHNLEDKVSKFAQNVKDKITNWWDKITGRAAYKAKQQELLKLKQEYEALKEESERAVRAKKEAWQKVLAENEKRLAELRDQAESEVEGEINGWDSKFDQLQEKAEVVIKS</sequence>
<evidence type="ECO:0000313" key="4">
    <source>
        <dbReference type="Proteomes" id="UP000215335"/>
    </source>
</evidence>
<comment type="caution">
    <text evidence="3">The sequence shown here is derived from an EMBL/GenBank/DDBJ whole genome shotgun (WGS) entry which is preliminary data.</text>
</comment>
<gene>
    <name evidence="3" type="ORF">TSAR_014233</name>
</gene>
<keyword evidence="4" id="KW-1185">Reference proteome</keyword>
<evidence type="ECO:0000256" key="1">
    <source>
        <dbReference type="SAM" id="Coils"/>
    </source>
</evidence>
<dbReference type="AlphaFoldDB" id="A0A232FK07"/>
<organism evidence="3 4">
    <name type="scientific">Trichomalopsis sarcophagae</name>
    <dbReference type="NCBI Taxonomy" id="543379"/>
    <lineage>
        <taxon>Eukaryota</taxon>
        <taxon>Metazoa</taxon>
        <taxon>Ecdysozoa</taxon>
        <taxon>Arthropoda</taxon>
        <taxon>Hexapoda</taxon>
        <taxon>Insecta</taxon>
        <taxon>Pterygota</taxon>
        <taxon>Neoptera</taxon>
        <taxon>Endopterygota</taxon>
        <taxon>Hymenoptera</taxon>
        <taxon>Apocrita</taxon>
        <taxon>Proctotrupomorpha</taxon>
        <taxon>Chalcidoidea</taxon>
        <taxon>Pteromalidae</taxon>
        <taxon>Pteromalinae</taxon>
        <taxon>Trichomalopsis</taxon>
    </lineage>
</organism>
<protein>
    <submittedName>
        <fullName evidence="3">Uncharacterized protein</fullName>
    </submittedName>
</protein>
<proteinExistence type="predicted"/>
<evidence type="ECO:0000256" key="2">
    <source>
        <dbReference type="SAM" id="SignalP"/>
    </source>
</evidence>
<dbReference type="EMBL" id="NNAY01000090">
    <property type="protein sequence ID" value="OXU31076.1"/>
    <property type="molecule type" value="Genomic_DNA"/>
</dbReference>
<keyword evidence="1" id="KW-0175">Coiled coil</keyword>
<feature type="signal peptide" evidence="2">
    <location>
        <begin position="1"/>
        <end position="23"/>
    </location>
</feature>
<name>A0A232FK07_9HYME</name>
<reference evidence="3 4" key="1">
    <citation type="journal article" date="2017" name="Curr. Biol.">
        <title>The Evolution of Venom by Co-option of Single-Copy Genes.</title>
        <authorList>
            <person name="Martinson E.O."/>
            <person name="Mrinalini"/>
            <person name="Kelkar Y.D."/>
            <person name="Chang C.H."/>
            <person name="Werren J.H."/>
        </authorList>
    </citation>
    <scope>NUCLEOTIDE SEQUENCE [LARGE SCALE GENOMIC DNA]</scope>
    <source>
        <strain evidence="3 4">Alberta</strain>
        <tissue evidence="3">Whole body</tissue>
    </source>
</reference>